<reference evidence="1" key="1">
    <citation type="submission" date="2020-08" db="EMBL/GenBank/DDBJ databases">
        <title>Multicomponent nature underlies the extraordinary mechanical properties of spider dragline silk.</title>
        <authorList>
            <person name="Kono N."/>
            <person name="Nakamura H."/>
            <person name="Mori M."/>
            <person name="Yoshida Y."/>
            <person name="Ohtoshi R."/>
            <person name="Malay A.D."/>
            <person name="Moran D.A.P."/>
            <person name="Tomita M."/>
            <person name="Numata K."/>
            <person name="Arakawa K."/>
        </authorList>
    </citation>
    <scope>NUCLEOTIDE SEQUENCE</scope>
</reference>
<accession>A0A8X7BFX9</accession>
<name>A0A8X7BFX9_TRICX</name>
<evidence type="ECO:0000313" key="2">
    <source>
        <dbReference type="Proteomes" id="UP000887159"/>
    </source>
</evidence>
<evidence type="ECO:0000313" key="1">
    <source>
        <dbReference type="EMBL" id="GFY28937.1"/>
    </source>
</evidence>
<dbReference type="EMBL" id="BMAU01021387">
    <property type="protein sequence ID" value="GFY28937.1"/>
    <property type="molecule type" value="Genomic_DNA"/>
</dbReference>
<organism evidence="1 2">
    <name type="scientific">Trichonephila clavipes</name>
    <name type="common">Golden silk orbweaver</name>
    <name type="synonym">Nephila clavipes</name>
    <dbReference type="NCBI Taxonomy" id="2585209"/>
    <lineage>
        <taxon>Eukaryota</taxon>
        <taxon>Metazoa</taxon>
        <taxon>Ecdysozoa</taxon>
        <taxon>Arthropoda</taxon>
        <taxon>Chelicerata</taxon>
        <taxon>Arachnida</taxon>
        <taxon>Araneae</taxon>
        <taxon>Araneomorphae</taxon>
        <taxon>Entelegynae</taxon>
        <taxon>Araneoidea</taxon>
        <taxon>Nephilidae</taxon>
        <taxon>Trichonephila</taxon>
    </lineage>
</organism>
<dbReference type="SUPFAM" id="SSF56219">
    <property type="entry name" value="DNase I-like"/>
    <property type="match status" value="1"/>
</dbReference>
<protein>
    <recommendedName>
        <fullName evidence="3">Endonuclease/exonuclease/phosphatase domain-containing protein</fullName>
    </recommendedName>
</protein>
<sequence>MLLDEDDSIECITVYDNKEVVNGEVEDEVQQLTLKVPRAHVAQPALAVSSGQVPSAMSLIKDQVLELAENYGVKIIVLQESKLNSDTHLKVKSYGSYGTNRQNKRGGGLIFFIRDIKYLGINVSSNIIGNSNLEIQGIRINWRSKYLNILNMYHPPDLNKLPIGLQNLFLPSTNCLGDLNAEHFMWGSSGINSRGVDMLIMADDKGFVFLKDGSPTHYSHSCNSKESLDVP</sequence>
<dbReference type="AlphaFoldDB" id="A0A8X7BFX9"/>
<keyword evidence="2" id="KW-1185">Reference proteome</keyword>
<gene>
    <name evidence="1" type="primary">AVEN_113338_1</name>
    <name evidence="1" type="ORF">TNCV_4720651</name>
</gene>
<dbReference type="Proteomes" id="UP000887159">
    <property type="component" value="Unassembled WGS sequence"/>
</dbReference>
<evidence type="ECO:0008006" key="3">
    <source>
        <dbReference type="Google" id="ProtNLM"/>
    </source>
</evidence>
<dbReference type="InterPro" id="IPR036691">
    <property type="entry name" value="Endo/exonu/phosph_ase_sf"/>
</dbReference>
<dbReference type="Gene3D" id="3.60.10.10">
    <property type="entry name" value="Endonuclease/exonuclease/phosphatase"/>
    <property type="match status" value="1"/>
</dbReference>
<proteinExistence type="predicted"/>
<comment type="caution">
    <text evidence="1">The sequence shown here is derived from an EMBL/GenBank/DDBJ whole genome shotgun (WGS) entry which is preliminary data.</text>
</comment>